<feature type="domain" description="Peptidase S33 tripeptidyl aminopeptidase-like C-terminal" evidence="13">
    <location>
        <begin position="364"/>
        <end position="462"/>
    </location>
</feature>
<dbReference type="Pfam" id="PF08386">
    <property type="entry name" value="Abhydrolase_4"/>
    <property type="match status" value="1"/>
</dbReference>
<dbReference type="EC" id="3.4.11.5" evidence="4"/>
<gene>
    <name evidence="14" type="ORF">EDC25_107130</name>
</gene>
<dbReference type="PANTHER" id="PTHR43722">
    <property type="entry name" value="PROLINE IMINOPEPTIDASE"/>
    <property type="match status" value="1"/>
</dbReference>
<dbReference type="Proteomes" id="UP000294599">
    <property type="component" value="Unassembled WGS sequence"/>
</dbReference>
<evidence type="ECO:0000256" key="3">
    <source>
        <dbReference type="ARBA" id="ARBA00010088"/>
    </source>
</evidence>
<dbReference type="PANTHER" id="PTHR43722:SF1">
    <property type="entry name" value="PROLINE IMINOPEPTIDASE"/>
    <property type="match status" value="1"/>
</dbReference>
<evidence type="ECO:0000313" key="14">
    <source>
        <dbReference type="EMBL" id="TCS98933.1"/>
    </source>
</evidence>
<keyword evidence="15" id="KW-1185">Reference proteome</keyword>
<evidence type="ECO:0000256" key="4">
    <source>
        <dbReference type="ARBA" id="ARBA00012568"/>
    </source>
</evidence>
<evidence type="ECO:0000256" key="2">
    <source>
        <dbReference type="ARBA" id="ARBA00004496"/>
    </source>
</evidence>
<dbReference type="Pfam" id="PF00561">
    <property type="entry name" value="Abhydrolase_1"/>
    <property type="match status" value="1"/>
</dbReference>
<evidence type="ECO:0000256" key="8">
    <source>
        <dbReference type="ARBA" id="ARBA00022670"/>
    </source>
</evidence>
<evidence type="ECO:0000256" key="6">
    <source>
        <dbReference type="ARBA" id="ARBA00022438"/>
    </source>
</evidence>
<dbReference type="InterPro" id="IPR002410">
    <property type="entry name" value="Peptidase_S33"/>
</dbReference>
<sequence length="480" mass="51991">MTNLLRIAIGCTALLAAPAFALDFSDCELKTAKAVSGMAARCAAFEVPENRAVPDGRRITLRVAKVPSRASTPLPDPIVFLAGGPGQSATESFPQVAPAYRQLLGQREVILVDQRGTGGSHPLKCPMPGLDDPTAPMPDREEIQQMARDCLAGIDADVAHYTTRDYLADLEELRTELGIERWNIVGGSYGTRVALAYVQAHPDSLRSVVLDGVVPQDVALSQDHGRHLDEALAAQFKRCREDEACHAAFGDPWETLQELRVRYREAPTTVMVPDPRSRQPLETALTEETLALTARLYAYQPETAALLPLLLHQAREGDPQPLLAQARMIVASLDEMLAHGMQLSVTCSEDVPWLRANPDDTSLIGAAMVTFLQAQCEVWPVPRAPAAFKQPVDSDLPVLLLSGEFDPVTPPSYAERALATLGNARHLVAPGQGHIVQMRGCMPRLLTRFIRDASVAGLDAECVADMSAPGFYLNFNGSAP</sequence>
<evidence type="ECO:0000256" key="7">
    <source>
        <dbReference type="ARBA" id="ARBA00022490"/>
    </source>
</evidence>
<keyword evidence="9 14" id="KW-0378">Hydrolase</keyword>
<protein>
    <recommendedName>
        <fullName evidence="5">Proline iminopeptidase</fullName>
        <ecNumber evidence="4">3.4.11.5</ecNumber>
    </recommendedName>
    <alternativeName>
        <fullName evidence="10">Prolyl aminopeptidase</fullName>
    </alternativeName>
</protein>
<keyword evidence="7" id="KW-0963">Cytoplasm</keyword>
<evidence type="ECO:0000256" key="5">
    <source>
        <dbReference type="ARBA" id="ARBA00021843"/>
    </source>
</evidence>
<evidence type="ECO:0000256" key="1">
    <source>
        <dbReference type="ARBA" id="ARBA00001585"/>
    </source>
</evidence>
<evidence type="ECO:0000256" key="9">
    <source>
        <dbReference type="ARBA" id="ARBA00022801"/>
    </source>
</evidence>
<dbReference type="AlphaFoldDB" id="A0A4R3LFR4"/>
<dbReference type="GO" id="GO:0006508">
    <property type="term" value="P:proteolysis"/>
    <property type="evidence" value="ECO:0007669"/>
    <property type="project" value="UniProtKB-KW"/>
</dbReference>
<organism evidence="14 15">
    <name type="scientific">Pseudofulvimonas gallinarii</name>
    <dbReference type="NCBI Taxonomy" id="634155"/>
    <lineage>
        <taxon>Bacteria</taxon>
        <taxon>Pseudomonadati</taxon>
        <taxon>Pseudomonadota</taxon>
        <taxon>Gammaproteobacteria</taxon>
        <taxon>Lysobacterales</taxon>
        <taxon>Rhodanobacteraceae</taxon>
        <taxon>Pseudofulvimonas</taxon>
    </lineage>
</organism>
<dbReference type="InterPro" id="IPR000073">
    <property type="entry name" value="AB_hydrolase_1"/>
</dbReference>
<evidence type="ECO:0000259" key="12">
    <source>
        <dbReference type="Pfam" id="PF00561"/>
    </source>
</evidence>
<dbReference type="InterPro" id="IPR005944">
    <property type="entry name" value="Pro_iminopeptidase"/>
</dbReference>
<accession>A0A4R3LFR4</accession>
<comment type="subcellular location">
    <subcellularLocation>
        <location evidence="2">Cytoplasm</location>
    </subcellularLocation>
</comment>
<dbReference type="Gene3D" id="3.40.50.1820">
    <property type="entry name" value="alpha/beta hydrolase"/>
    <property type="match status" value="1"/>
</dbReference>
<feature type="signal peptide" evidence="11">
    <location>
        <begin position="1"/>
        <end position="21"/>
    </location>
</feature>
<proteinExistence type="inferred from homology"/>
<dbReference type="PRINTS" id="PR00793">
    <property type="entry name" value="PROAMNOPTASE"/>
</dbReference>
<keyword evidence="6" id="KW-0031">Aminopeptidase</keyword>
<evidence type="ECO:0000256" key="11">
    <source>
        <dbReference type="SAM" id="SignalP"/>
    </source>
</evidence>
<dbReference type="InterPro" id="IPR029058">
    <property type="entry name" value="AB_hydrolase_fold"/>
</dbReference>
<evidence type="ECO:0000313" key="15">
    <source>
        <dbReference type="Proteomes" id="UP000294599"/>
    </source>
</evidence>
<evidence type="ECO:0000256" key="10">
    <source>
        <dbReference type="ARBA" id="ARBA00029605"/>
    </source>
</evidence>
<dbReference type="RefSeq" id="WP_165910883.1">
    <property type="nucleotide sequence ID" value="NZ_JBHLWF010000032.1"/>
</dbReference>
<dbReference type="InterPro" id="IPR013595">
    <property type="entry name" value="Pept_S33_TAP-like_C"/>
</dbReference>
<dbReference type="EMBL" id="SMAF01000007">
    <property type="protein sequence ID" value="TCS98933.1"/>
    <property type="molecule type" value="Genomic_DNA"/>
</dbReference>
<dbReference type="GO" id="GO:0005737">
    <property type="term" value="C:cytoplasm"/>
    <property type="evidence" value="ECO:0007669"/>
    <property type="project" value="UniProtKB-SubCell"/>
</dbReference>
<dbReference type="SUPFAM" id="SSF53474">
    <property type="entry name" value="alpha/beta-Hydrolases"/>
    <property type="match status" value="1"/>
</dbReference>
<feature type="chain" id="PRO_5020423117" description="Proline iminopeptidase" evidence="11">
    <location>
        <begin position="22"/>
        <end position="480"/>
    </location>
</feature>
<evidence type="ECO:0000259" key="13">
    <source>
        <dbReference type="Pfam" id="PF08386"/>
    </source>
</evidence>
<comment type="catalytic activity">
    <reaction evidence="1">
        <text>Release of N-terminal proline from a peptide.</text>
        <dbReference type="EC" id="3.4.11.5"/>
    </reaction>
</comment>
<name>A0A4R3LFR4_9GAMM</name>
<keyword evidence="11" id="KW-0732">Signal</keyword>
<reference evidence="14 15" key="1">
    <citation type="submission" date="2019-03" db="EMBL/GenBank/DDBJ databases">
        <title>Genomic Encyclopedia of Type Strains, Phase IV (KMG-IV): sequencing the most valuable type-strain genomes for metagenomic binning, comparative biology and taxonomic classification.</title>
        <authorList>
            <person name="Goeker M."/>
        </authorList>
    </citation>
    <scope>NUCLEOTIDE SEQUENCE [LARGE SCALE GENOMIC DNA]</scope>
    <source>
        <strain evidence="14 15">DSM 21944</strain>
    </source>
</reference>
<comment type="similarity">
    <text evidence="3">Belongs to the peptidase S33 family.</text>
</comment>
<keyword evidence="8" id="KW-0645">Protease</keyword>
<comment type="caution">
    <text evidence="14">The sequence shown here is derived from an EMBL/GenBank/DDBJ whole genome shotgun (WGS) entry which is preliminary data.</text>
</comment>
<dbReference type="GO" id="GO:0004177">
    <property type="term" value="F:aminopeptidase activity"/>
    <property type="evidence" value="ECO:0007669"/>
    <property type="project" value="UniProtKB-KW"/>
</dbReference>
<feature type="domain" description="AB hydrolase-1" evidence="12">
    <location>
        <begin position="77"/>
        <end position="220"/>
    </location>
</feature>